<evidence type="ECO:0000256" key="5">
    <source>
        <dbReference type="ARBA" id="ARBA00022692"/>
    </source>
</evidence>
<dbReference type="PANTHER" id="PTHR43568:SF1">
    <property type="entry name" value="P PROTEIN"/>
    <property type="match status" value="1"/>
</dbReference>
<feature type="transmembrane region" description="Helical" evidence="8">
    <location>
        <begin position="318"/>
        <end position="343"/>
    </location>
</feature>
<protein>
    <submittedName>
        <fullName evidence="10">Arsenical pump family protein</fullName>
    </submittedName>
</protein>
<dbReference type="PANTHER" id="PTHR43568">
    <property type="entry name" value="P PROTEIN"/>
    <property type="match status" value="1"/>
</dbReference>
<evidence type="ECO:0000256" key="6">
    <source>
        <dbReference type="ARBA" id="ARBA00022989"/>
    </source>
</evidence>
<feature type="transmembrane region" description="Helical" evidence="8">
    <location>
        <begin position="181"/>
        <end position="200"/>
    </location>
</feature>
<organism evidence="10">
    <name type="scientific">Clostridium botulinum B str. Osaka05</name>
    <dbReference type="NCBI Taxonomy" id="1407017"/>
    <lineage>
        <taxon>Bacteria</taxon>
        <taxon>Bacillati</taxon>
        <taxon>Bacillota</taxon>
        <taxon>Clostridia</taxon>
        <taxon>Eubacteriales</taxon>
        <taxon>Clostridiaceae</taxon>
        <taxon>Clostridium</taxon>
    </lineage>
</organism>
<dbReference type="CDD" id="cd01116">
    <property type="entry name" value="P_permease"/>
    <property type="match status" value="1"/>
</dbReference>
<dbReference type="EMBL" id="DF384213">
    <property type="protein sequence ID" value="GAE00993.1"/>
    <property type="molecule type" value="Genomic_DNA"/>
</dbReference>
<dbReference type="GO" id="GO:0005886">
    <property type="term" value="C:plasma membrane"/>
    <property type="evidence" value="ECO:0007669"/>
    <property type="project" value="UniProtKB-SubCell"/>
</dbReference>
<evidence type="ECO:0000256" key="2">
    <source>
        <dbReference type="ARBA" id="ARBA00009843"/>
    </source>
</evidence>
<name>A0A0S6TZC5_CLOBO</name>
<evidence type="ECO:0000256" key="4">
    <source>
        <dbReference type="ARBA" id="ARBA00022475"/>
    </source>
</evidence>
<feature type="transmembrane region" description="Helical" evidence="8">
    <location>
        <begin position="284"/>
        <end position="306"/>
    </location>
</feature>
<evidence type="ECO:0000256" key="3">
    <source>
        <dbReference type="ARBA" id="ARBA00022448"/>
    </source>
</evidence>
<evidence type="ECO:0000259" key="9">
    <source>
        <dbReference type="Pfam" id="PF03600"/>
    </source>
</evidence>
<dbReference type="AlphaFoldDB" id="A0A0S6TZC5"/>
<feature type="transmembrane region" description="Helical" evidence="8">
    <location>
        <begin position="404"/>
        <end position="428"/>
    </location>
</feature>
<feature type="transmembrane region" description="Helical" evidence="8">
    <location>
        <begin position="54"/>
        <end position="75"/>
    </location>
</feature>
<dbReference type="Proteomes" id="UP000054164">
    <property type="component" value="Unassembled WGS sequence"/>
</dbReference>
<dbReference type="Pfam" id="PF03600">
    <property type="entry name" value="CitMHS"/>
    <property type="match status" value="1"/>
</dbReference>
<accession>A0A0S6TZC5</accession>
<dbReference type="InterPro" id="IPR000802">
    <property type="entry name" value="Arsenical_pump_ArsB"/>
</dbReference>
<keyword evidence="3" id="KW-0813">Transport</keyword>
<dbReference type="HOGENOM" id="CLU_011920_4_0_9"/>
<dbReference type="InterPro" id="IPR004680">
    <property type="entry name" value="Cit_transptr-like_dom"/>
</dbReference>
<evidence type="ECO:0000256" key="7">
    <source>
        <dbReference type="ARBA" id="ARBA00023136"/>
    </source>
</evidence>
<proteinExistence type="inferred from homology"/>
<comment type="similarity">
    <text evidence="2">Belongs to the CitM (TC 2.A.11) transporter family.</text>
</comment>
<dbReference type="InterPro" id="IPR051475">
    <property type="entry name" value="Diverse_Ion_Transporter"/>
</dbReference>
<sequence>MIKIFNNFNMMLPAIIFIIVYALIISEKVNRVVASLGGAAIMLILKLITQEKAFLKIDFNTIGLLVGMMIIVNITKRTGVFEYIAIKAAKFSKGNPIKILILFSVITAILSGLLDNVTTVLLIVPVTLVITKTLEIDPIPFLMCEIFASNIGGTATLIGDPPNLMIGSAAGLSFLDFVKNLAPVIIVILVVTLLGIRQLYKNSMKTSEEDKKKIMALDESKAIRDMSLMKKCLTVLFLTLVGFLTHSYLGFESATIAIAGSAILLAISKIEPDEILQETEWGTIFFFIGLFIMTGVLEDVGIMEVLAQKTLSLTQGNLVMTGIFVLWISAIASAFIDNIPFVATMIPLIKAMGTMGGMNIAPLWWALSLGACLGGNGTMIGASANLVVIGIAEKSGYKISFKDYFKLGFPVMLVSIIICTAYLLMFFLK</sequence>
<dbReference type="GO" id="GO:0015105">
    <property type="term" value="F:arsenite transmembrane transporter activity"/>
    <property type="evidence" value="ECO:0007669"/>
    <property type="project" value="InterPro"/>
</dbReference>
<evidence type="ECO:0000256" key="8">
    <source>
        <dbReference type="SAM" id="Phobius"/>
    </source>
</evidence>
<feature type="transmembrane region" description="Helical" evidence="8">
    <location>
        <begin position="233"/>
        <end position="264"/>
    </location>
</feature>
<keyword evidence="4" id="KW-1003">Cell membrane</keyword>
<feature type="transmembrane region" description="Helical" evidence="8">
    <location>
        <begin position="363"/>
        <end position="392"/>
    </location>
</feature>
<evidence type="ECO:0000256" key="1">
    <source>
        <dbReference type="ARBA" id="ARBA00004651"/>
    </source>
</evidence>
<gene>
    <name evidence="10" type="ORF">CBO05C_0683</name>
</gene>
<keyword evidence="6 8" id="KW-1133">Transmembrane helix</keyword>
<feature type="transmembrane region" description="Helical" evidence="8">
    <location>
        <begin position="6"/>
        <end position="25"/>
    </location>
</feature>
<comment type="subcellular location">
    <subcellularLocation>
        <location evidence="1">Cell membrane</location>
        <topology evidence="1">Multi-pass membrane protein</topology>
    </subcellularLocation>
</comment>
<reference evidence="10" key="1">
    <citation type="submission" date="2013-10" db="EMBL/GenBank/DDBJ databases">
        <title>Draft genome sequence of Clostridium botulinum type B strain Osaka05.</title>
        <authorList>
            <person name="Sakaguchi Y."/>
            <person name="Hosomi K."/>
            <person name="Uchiyama J."/>
            <person name="Ogura Y."/>
            <person name="Sakaguchi M."/>
            <person name="Kohda T."/>
            <person name="Mukamoto M."/>
            <person name="Misawa N."/>
            <person name="Matsuzaki S."/>
            <person name="Hayashi T."/>
            <person name="Kozaki S."/>
        </authorList>
    </citation>
    <scope>NUCLEOTIDE SEQUENCE</scope>
    <source>
        <strain evidence="10">Osaka05</strain>
    </source>
</reference>
<feature type="transmembrane region" description="Helical" evidence="8">
    <location>
        <begin position="96"/>
        <end position="114"/>
    </location>
</feature>
<keyword evidence="7 8" id="KW-0472">Membrane</keyword>
<feature type="transmembrane region" description="Helical" evidence="8">
    <location>
        <begin position="32"/>
        <end position="48"/>
    </location>
</feature>
<dbReference type="PRINTS" id="PR00758">
    <property type="entry name" value="ARSENICPUMP"/>
</dbReference>
<evidence type="ECO:0000313" key="10">
    <source>
        <dbReference type="EMBL" id="GAE00993.1"/>
    </source>
</evidence>
<keyword evidence="5 8" id="KW-0812">Transmembrane</keyword>
<feature type="domain" description="Citrate transporter-like" evidence="9">
    <location>
        <begin position="21"/>
        <end position="370"/>
    </location>
</feature>